<dbReference type="InterPro" id="IPR001878">
    <property type="entry name" value="Znf_CCHC"/>
</dbReference>
<sequence>MLSTMQSSGNNGEGESYLDGDRNTKKVRFKESAIDDNVSMAVDTEPQQAISWKDKLLGTSVGISASGQAMLFAGNDNDFDLLDGDVNTSIIDGILTIEFSNRINEILFKEMERTVIVKLLGRNIGYNALFNRILFLWNPVNSIRLMDIANGYLLVKFQDSGDYNKALSQGPWTVYGQYLTIQPWTKHFNPMQPYPSVELSWIRLLNLLGHFYKRKIIEAIGGLIGKVVKLDVQIDNQTRGRFARLAVYINLDRPLISQVYIDGLIQRVEYEALPTVCFDCGKYGHVKEMCTPVGTNQNATDLNVTLENARGEPMVGERSSSIGNSNGESTVSDSNVKGPEFGPWMLVEKRTSRRGKRETKKEIPVKHENLATSSRFSALSEERDLGVDSEQVTGAFARKELGDKVASKSRERFSRDFSIVDKSRMESGQSLAKDIMKPRPGELFDSNLESHSNGFKERKGGDKGRGNQSTKKTYFALRGRESRFKASGNSRVPLTESMESMAELLSSQMFNEMSNSKFDGAGAKTDNNTGHKS</sequence>
<dbReference type="PANTHER" id="PTHR31286:SF173">
    <property type="entry name" value="DUF4283 DOMAIN-CONTAINING PROTEIN"/>
    <property type="match status" value="1"/>
</dbReference>
<feature type="region of interest" description="Disordered" evidence="2">
    <location>
        <begin position="513"/>
        <end position="533"/>
    </location>
</feature>
<dbReference type="EMBL" id="JAIQCV010000005">
    <property type="protein sequence ID" value="KAH1098639.1"/>
    <property type="molecule type" value="Genomic_DNA"/>
</dbReference>
<evidence type="ECO:0000256" key="1">
    <source>
        <dbReference type="PROSITE-ProRule" id="PRU00047"/>
    </source>
</evidence>
<dbReference type="PROSITE" id="PS50158">
    <property type="entry name" value="ZF_CCHC"/>
    <property type="match status" value="1"/>
</dbReference>
<dbReference type="Proteomes" id="UP000828251">
    <property type="component" value="Unassembled WGS sequence"/>
</dbReference>
<evidence type="ECO:0000313" key="4">
    <source>
        <dbReference type="EMBL" id="KAH1098639.1"/>
    </source>
</evidence>
<evidence type="ECO:0000259" key="3">
    <source>
        <dbReference type="PROSITE" id="PS50158"/>
    </source>
</evidence>
<reference evidence="4 5" key="1">
    <citation type="journal article" date="2021" name="Plant Biotechnol. J.">
        <title>Multi-omics assisted identification of the key and species-specific regulatory components of drought-tolerant mechanisms in Gossypium stocksii.</title>
        <authorList>
            <person name="Yu D."/>
            <person name="Ke L."/>
            <person name="Zhang D."/>
            <person name="Wu Y."/>
            <person name="Sun Y."/>
            <person name="Mei J."/>
            <person name="Sun J."/>
            <person name="Sun Y."/>
        </authorList>
    </citation>
    <scope>NUCLEOTIDE SEQUENCE [LARGE SCALE GENOMIC DNA]</scope>
    <source>
        <strain evidence="5">cv. E1</strain>
        <tissue evidence="4">Leaf</tissue>
    </source>
</reference>
<keyword evidence="1" id="KW-0863">Zinc-finger</keyword>
<comment type="caution">
    <text evidence="4">The sequence shown here is derived from an EMBL/GenBank/DDBJ whole genome shotgun (WGS) entry which is preliminary data.</text>
</comment>
<evidence type="ECO:0000256" key="2">
    <source>
        <dbReference type="SAM" id="MobiDB-lite"/>
    </source>
</evidence>
<proteinExistence type="predicted"/>
<dbReference type="InterPro" id="IPR040256">
    <property type="entry name" value="At4g02000-like"/>
</dbReference>
<dbReference type="GO" id="GO:0003676">
    <property type="term" value="F:nucleic acid binding"/>
    <property type="evidence" value="ECO:0007669"/>
    <property type="project" value="InterPro"/>
</dbReference>
<feature type="region of interest" description="Disordered" evidence="2">
    <location>
        <begin position="1"/>
        <end position="22"/>
    </location>
</feature>
<dbReference type="GO" id="GO:0008270">
    <property type="term" value="F:zinc ion binding"/>
    <property type="evidence" value="ECO:0007669"/>
    <property type="project" value="UniProtKB-KW"/>
</dbReference>
<name>A0A9D3VYI7_9ROSI</name>
<feature type="region of interest" description="Disordered" evidence="2">
    <location>
        <begin position="313"/>
        <end position="335"/>
    </location>
</feature>
<evidence type="ECO:0000313" key="5">
    <source>
        <dbReference type="Proteomes" id="UP000828251"/>
    </source>
</evidence>
<dbReference type="AlphaFoldDB" id="A0A9D3VYI7"/>
<dbReference type="Pfam" id="PF14111">
    <property type="entry name" value="DUF4283"/>
    <property type="match status" value="1"/>
</dbReference>
<feature type="compositionally biased region" description="Polar residues" evidence="2">
    <location>
        <begin position="318"/>
        <end position="335"/>
    </location>
</feature>
<dbReference type="InterPro" id="IPR025558">
    <property type="entry name" value="DUF4283"/>
</dbReference>
<dbReference type="OrthoDB" id="1001431at2759"/>
<gene>
    <name evidence="4" type="ORF">J1N35_015560</name>
</gene>
<keyword evidence="5" id="KW-1185">Reference proteome</keyword>
<accession>A0A9D3VYI7</accession>
<feature type="compositionally biased region" description="Basic and acidic residues" evidence="2">
    <location>
        <begin position="454"/>
        <end position="465"/>
    </location>
</feature>
<feature type="domain" description="CCHC-type" evidence="3">
    <location>
        <begin position="277"/>
        <end position="290"/>
    </location>
</feature>
<keyword evidence="1" id="KW-0479">Metal-binding</keyword>
<keyword evidence="1" id="KW-0862">Zinc</keyword>
<feature type="compositionally biased region" description="Polar residues" evidence="2">
    <location>
        <begin position="1"/>
        <end position="10"/>
    </location>
</feature>
<dbReference type="PANTHER" id="PTHR31286">
    <property type="entry name" value="GLYCINE-RICH CELL WALL STRUCTURAL PROTEIN 1.8-LIKE"/>
    <property type="match status" value="1"/>
</dbReference>
<organism evidence="4 5">
    <name type="scientific">Gossypium stocksii</name>
    <dbReference type="NCBI Taxonomy" id="47602"/>
    <lineage>
        <taxon>Eukaryota</taxon>
        <taxon>Viridiplantae</taxon>
        <taxon>Streptophyta</taxon>
        <taxon>Embryophyta</taxon>
        <taxon>Tracheophyta</taxon>
        <taxon>Spermatophyta</taxon>
        <taxon>Magnoliopsida</taxon>
        <taxon>eudicotyledons</taxon>
        <taxon>Gunneridae</taxon>
        <taxon>Pentapetalae</taxon>
        <taxon>rosids</taxon>
        <taxon>malvids</taxon>
        <taxon>Malvales</taxon>
        <taxon>Malvaceae</taxon>
        <taxon>Malvoideae</taxon>
        <taxon>Gossypium</taxon>
    </lineage>
</organism>
<protein>
    <recommendedName>
        <fullName evidence="3">CCHC-type domain-containing protein</fullName>
    </recommendedName>
</protein>
<feature type="region of interest" description="Disordered" evidence="2">
    <location>
        <begin position="425"/>
        <end position="470"/>
    </location>
</feature>